<comment type="subcellular location">
    <subcellularLocation>
        <location evidence="1">Cell membrane</location>
        <topology evidence="1">Multi-pass membrane protein</topology>
    </subcellularLocation>
</comment>
<evidence type="ECO:0000256" key="1">
    <source>
        <dbReference type="ARBA" id="ARBA00004651"/>
    </source>
</evidence>
<feature type="transmembrane region" description="Helical" evidence="8">
    <location>
        <begin position="52"/>
        <end position="73"/>
    </location>
</feature>
<sequence length="320" mass="33696">MLLLLAAFVGLVAGRYNISYPEVFSILYRGVLGLGSGSIQELVVLNVRLPRILLAGITGAGLAISGVALQTLFRNPLVSPKVLGLSSGSALGGTLAILIGISGPMLMGATFITAFGALFLVVFISNVAGRTLMTIVLAGIVIDALFAAGVSLVQFVADPEDSLPAIVFWLMGSFATASWNKVALTSIPLIVGIFLLNQMRFRIAVLAMGDDEAQAFGIKVKQSRLMVFGLVSLVIGTCVTASGVVGWVGLVIPHMARLLVGEDQFKLYPTTIILGATFMIFIDTLARSLVAAEIPLGVLTALIGAPVFVYLLCTRKRRGW</sequence>
<accession>A0A7T3EW98</accession>
<dbReference type="Gene3D" id="1.10.3470.10">
    <property type="entry name" value="ABC transporter involved in vitamin B12 uptake, BtuC"/>
    <property type="match status" value="1"/>
</dbReference>
<name>A0A7T3EW98_9BURK</name>
<evidence type="ECO:0000256" key="8">
    <source>
        <dbReference type="SAM" id="Phobius"/>
    </source>
</evidence>
<keyword evidence="10" id="KW-1185">Reference proteome</keyword>
<evidence type="ECO:0000313" key="10">
    <source>
        <dbReference type="Proteomes" id="UP000594903"/>
    </source>
</evidence>
<feature type="transmembrane region" description="Helical" evidence="8">
    <location>
        <begin position="294"/>
        <end position="313"/>
    </location>
</feature>
<evidence type="ECO:0000256" key="5">
    <source>
        <dbReference type="ARBA" id="ARBA00022692"/>
    </source>
</evidence>
<feature type="transmembrane region" description="Helical" evidence="8">
    <location>
        <begin position="135"/>
        <end position="157"/>
    </location>
</feature>
<keyword evidence="6 8" id="KW-1133">Transmembrane helix</keyword>
<proteinExistence type="inferred from homology"/>
<evidence type="ECO:0000256" key="2">
    <source>
        <dbReference type="ARBA" id="ARBA00007935"/>
    </source>
</evidence>
<organism evidence="9 10">
    <name type="scientific">Oligella ureolytica</name>
    <dbReference type="NCBI Taxonomy" id="90244"/>
    <lineage>
        <taxon>Bacteria</taxon>
        <taxon>Pseudomonadati</taxon>
        <taxon>Pseudomonadota</taxon>
        <taxon>Betaproteobacteria</taxon>
        <taxon>Burkholderiales</taxon>
        <taxon>Alcaligenaceae</taxon>
        <taxon>Oligella</taxon>
    </lineage>
</organism>
<comment type="similarity">
    <text evidence="2">Belongs to the binding-protein-dependent transport system permease family. FecCD subfamily.</text>
</comment>
<reference evidence="9 10" key="1">
    <citation type="submission" date="2020-12" db="EMBL/GenBank/DDBJ databases">
        <title>FDA dAtabase for Regulatory Grade micrObial Sequences (FDA-ARGOS): Supporting development and validation of Infectious Disease Dx tests.</title>
        <authorList>
            <person name="Sproer C."/>
            <person name="Gronow S."/>
            <person name="Severitt S."/>
            <person name="Schroder I."/>
            <person name="Tallon L."/>
            <person name="Sadzewicz L."/>
            <person name="Zhao X."/>
            <person name="Boylan J."/>
            <person name="Ott S."/>
            <person name="Bowen H."/>
            <person name="Vavikolanu K."/>
            <person name="Mehta A."/>
            <person name="Aluvathingal J."/>
            <person name="Nadendla S."/>
            <person name="Lowell S."/>
            <person name="Myers T."/>
            <person name="Yan Y."/>
            <person name="Sichtig H."/>
        </authorList>
    </citation>
    <scope>NUCLEOTIDE SEQUENCE [LARGE SCALE GENOMIC DNA]</scope>
    <source>
        <strain evidence="9 10">FDAARGOS_872</strain>
    </source>
</reference>
<keyword evidence="4" id="KW-1003">Cell membrane</keyword>
<dbReference type="RefSeq" id="WP_197933418.1">
    <property type="nucleotide sequence ID" value="NZ_CP065725.1"/>
</dbReference>
<keyword evidence="3" id="KW-0813">Transport</keyword>
<feature type="transmembrane region" description="Helical" evidence="8">
    <location>
        <begin position="227"/>
        <end position="253"/>
    </location>
</feature>
<gene>
    <name evidence="9" type="ORF">I6G29_11185</name>
</gene>
<dbReference type="InterPro" id="IPR037294">
    <property type="entry name" value="ABC_BtuC-like"/>
</dbReference>
<evidence type="ECO:0000256" key="3">
    <source>
        <dbReference type="ARBA" id="ARBA00022448"/>
    </source>
</evidence>
<dbReference type="SUPFAM" id="SSF81345">
    <property type="entry name" value="ABC transporter involved in vitamin B12 uptake, BtuC"/>
    <property type="match status" value="1"/>
</dbReference>
<dbReference type="Proteomes" id="UP000594903">
    <property type="component" value="Chromosome"/>
</dbReference>
<keyword evidence="5 8" id="KW-0812">Transmembrane</keyword>
<evidence type="ECO:0000256" key="4">
    <source>
        <dbReference type="ARBA" id="ARBA00022475"/>
    </source>
</evidence>
<feature type="transmembrane region" description="Helical" evidence="8">
    <location>
        <begin position="93"/>
        <end position="123"/>
    </location>
</feature>
<dbReference type="CDD" id="cd06550">
    <property type="entry name" value="TM_ABC_iron-siderophores_like"/>
    <property type="match status" value="1"/>
</dbReference>
<keyword evidence="7 8" id="KW-0472">Membrane</keyword>
<evidence type="ECO:0000256" key="7">
    <source>
        <dbReference type="ARBA" id="ARBA00023136"/>
    </source>
</evidence>
<dbReference type="EMBL" id="CP065725">
    <property type="protein sequence ID" value="QPT39685.1"/>
    <property type="molecule type" value="Genomic_DNA"/>
</dbReference>
<dbReference type="PANTHER" id="PTHR30472">
    <property type="entry name" value="FERRIC ENTEROBACTIN TRANSPORT SYSTEM PERMEASE PROTEIN"/>
    <property type="match status" value="1"/>
</dbReference>
<dbReference type="InterPro" id="IPR000522">
    <property type="entry name" value="ABC_transptr_permease_BtuC"/>
</dbReference>
<evidence type="ECO:0000256" key="6">
    <source>
        <dbReference type="ARBA" id="ARBA00022989"/>
    </source>
</evidence>
<feature type="transmembrane region" description="Helical" evidence="8">
    <location>
        <begin position="265"/>
        <end position="282"/>
    </location>
</feature>
<protein>
    <submittedName>
        <fullName evidence="9">Iron ABC transporter permease</fullName>
    </submittedName>
</protein>
<dbReference type="PANTHER" id="PTHR30472:SF70">
    <property type="entry name" value="MOLYBDATE IMPORT SYSTEM PERMEASE PROTEIN MOLB"/>
    <property type="match status" value="1"/>
</dbReference>
<dbReference type="Pfam" id="PF01032">
    <property type="entry name" value="FecCD"/>
    <property type="match status" value="1"/>
</dbReference>
<evidence type="ECO:0000313" key="9">
    <source>
        <dbReference type="EMBL" id="QPT39685.1"/>
    </source>
</evidence>